<dbReference type="PIRSF" id="PIRSF003113">
    <property type="entry name" value="BolA"/>
    <property type="match status" value="1"/>
</dbReference>
<dbReference type="Gene3D" id="3.30.300.90">
    <property type="entry name" value="BolA-like"/>
    <property type="match status" value="1"/>
</dbReference>
<dbReference type="PANTHER" id="PTHR46230">
    <property type="match status" value="1"/>
</dbReference>
<dbReference type="GO" id="GO:0016226">
    <property type="term" value="P:iron-sulfur cluster assembly"/>
    <property type="evidence" value="ECO:0007669"/>
    <property type="project" value="TreeGrafter"/>
</dbReference>
<name>Q0G2D9_9HYPH</name>
<evidence type="ECO:0000256" key="2">
    <source>
        <dbReference type="SAM" id="MobiDB-lite"/>
    </source>
</evidence>
<dbReference type="Pfam" id="PF01722">
    <property type="entry name" value="BolA"/>
    <property type="match status" value="1"/>
</dbReference>
<dbReference type="InterPro" id="IPR036065">
    <property type="entry name" value="BolA-like_sf"/>
</dbReference>
<comment type="caution">
    <text evidence="3">The sequence shown here is derived from an EMBL/GenBank/DDBJ whole genome shotgun (WGS) entry which is preliminary data.</text>
</comment>
<sequence length="127" mass="14031">MERSRRQVLAAPGGAGRCQQESKVMTVKSAIETKLRERFSPESLNVIDESHLHAGHHHAGSDHHEAFDGTGETHFRVQIVSAAFEGESRLNRQRAINRLLADELNAGVHALAIEARAPGEPVRRQAR</sequence>
<evidence type="ECO:0000313" key="3">
    <source>
        <dbReference type="EMBL" id="EAU41259.1"/>
    </source>
</evidence>
<dbReference type="InterPro" id="IPR002634">
    <property type="entry name" value="BolA"/>
</dbReference>
<dbReference type="SUPFAM" id="SSF82657">
    <property type="entry name" value="BolA-like"/>
    <property type="match status" value="1"/>
</dbReference>
<evidence type="ECO:0008006" key="5">
    <source>
        <dbReference type="Google" id="ProtNLM"/>
    </source>
</evidence>
<gene>
    <name evidence="3" type="ORF">FP2506_00790</name>
</gene>
<dbReference type="PANTHER" id="PTHR46230:SF7">
    <property type="entry name" value="BOLA-LIKE PROTEIN 1"/>
    <property type="match status" value="1"/>
</dbReference>
<protein>
    <recommendedName>
        <fullName evidence="5">BolA-like protein</fullName>
    </recommendedName>
</protein>
<accession>Q0G2D9</accession>
<organism evidence="3 4">
    <name type="scientific">Fulvimarina pelagi HTCC2506</name>
    <dbReference type="NCBI Taxonomy" id="314231"/>
    <lineage>
        <taxon>Bacteria</taxon>
        <taxon>Pseudomonadati</taxon>
        <taxon>Pseudomonadota</taxon>
        <taxon>Alphaproteobacteria</taxon>
        <taxon>Hyphomicrobiales</taxon>
        <taxon>Aurantimonadaceae</taxon>
        <taxon>Fulvimarina</taxon>
    </lineage>
</organism>
<reference evidence="3 4" key="1">
    <citation type="journal article" date="2010" name="J. Bacteriol.">
        <title>Genome sequence of Fulvimarina pelagi HTCC2506T, a Mn(II)-oxidizing alphaproteobacterium possessing an aerobic anoxygenic photosynthetic gene cluster and Xanthorhodopsin.</title>
        <authorList>
            <person name="Kang I."/>
            <person name="Oh H.M."/>
            <person name="Lim S.I."/>
            <person name="Ferriera S."/>
            <person name="Giovannoni S.J."/>
            <person name="Cho J.C."/>
        </authorList>
    </citation>
    <scope>NUCLEOTIDE SEQUENCE [LARGE SCALE GENOMIC DNA]</scope>
    <source>
        <strain evidence="3 4">HTCC2506</strain>
    </source>
</reference>
<keyword evidence="4" id="KW-1185">Reference proteome</keyword>
<dbReference type="EMBL" id="AATP01000003">
    <property type="protein sequence ID" value="EAU41259.1"/>
    <property type="molecule type" value="Genomic_DNA"/>
</dbReference>
<evidence type="ECO:0000256" key="1">
    <source>
        <dbReference type="RuleBase" id="RU003860"/>
    </source>
</evidence>
<proteinExistence type="inferred from homology"/>
<feature type="region of interest" description="Disordered" evidence="2">
    <location>
        <begin position="1"/>
        <end position="22"/>
    </location>
</feature>
<dbReference type="HOGENOM" id="CLU_109462_2_1_5"/>
<dbReference type="AlphaFoldDB" id="Q0G2D9"/>
<dbReference type="Proteomes" id="UP000004310">
    <property type="component" value="Unassembled WGS sequence"/>
</dbReference>
<dbReference type="STRING" id="217511.GCA_001463845_02097"/>
<evidence type="ECO:0000313" key="4">
    <source>
        <dbReference type="Proteomes" id="UP000004310"/>
    </source>
</evidence>
<comment type="similarity">
    <text evidence="1">Belongs to the BolA/IbaG family.</text>
</comment>
<dbReference type="eggNOG" id="COG0271">
    <property type="taxonomic scope" value="Bacteria"/>
</dbReference>